<feature type="active site" description="Nucleophile" evidence="10 11">
    <location>
        <position position="447"/>
    </location>
</feature>
<evidence type="ECO:0000256" key="10">
    <source>
        <dbReference type="HAMAP-Rule" id="MF_00685"/>
    </source>
</evidence>
<keyword evidence="6 10" id="KW-0328">Glycosyltransferase</keyword>
<keyword evidence="9 10" id="KW-0119">Carbohydrate metabolism</keyword>
<evidence type="ECO:0000256" key="11">
    <source>
        <dbReference type="PIRSR" id="PIRSR000463-1"/>
    </source>
</evidence>
<feature type="domain" description="Glycosyl hydrolase family 13 catalytic" evidence="12">
    <location>
        <begin position="288"/>
        <end position="635"/>
    </location>
</feature>
<dbReference type="CDD" id="cd11322">
    <property type="entry name" value="AmyAc_Glg_BE"/>
    <property type="match status" value="1"/>
</dbReference>
<comment type="catalytic activity">
    <reaction evidence="1 10">
        <text>Transfers a segment of a (1-&gt;4)-alpha-D-glucan chain to a primary hydroxy group in a similar glucan chain.</text>
        <dbReference type="EC" id="2.4.1.18"/>
    </reaction>
</comment>
<dbReference type="GO" id="GO:0005978">
    <property type="term" value="P:glycogen biosynthetic process"/>
    <property type="evidence" value="ECO:0007669"/>
    <property type="project" value="UniProtKB-UniRule"/>
</dbReference>
<comment type="subunit">
    <text evidence="10">Monomer.</text>
</comment>
<organism evidence="13 14">
    <name type="scientific">Ralstonia pickettii</name>
    <name type="common">Burkholderia pickettii</name>
    <dbReference type="NCBI Taxonomy" id="329"/>
    <lineage>
        <taxon>Bacteria</taxon>
        <taxon>Pseudomonadati</taxon>
        <taxon>Pseudomonadota</taxon>
        <taxon>Betaproteobacteria</taxon>
        <taxon>Burkholderiales</taxon>
        <taxon>Burkholderiaceae</taxon>
        <taxon>Ralstonia</taxon>
    </lineage>
</organism>
<evidence type="ECO:0000256" key="7">
    <source>
        <dbReference type="ARBA" id="ARBA00022679"/>
    </source>
</evidence>
<evidence type="ECO:0000256" key="1">
    <source>
        <dbReference type="ARBA" id="ARBA00000826"/>
    </source>
</evidence>
<comment type="similarity">
    <text evidence="4 10">Belongs to the glycosyl hydrolase 13 family. GlgB subfamily.</text>
</comment>
<dbReference type="InterPro" id="IPR037439">
    <property type="entry name" value="Branching_enzy"/>
</dbReference>
<dbReference type="SUPFAM" id="SSF51011">
    <property type="entry name" value="Glycosyl hydrolase domain"/>
    <property type="match status" value="1"/>
</dbReference>
<comment type="pathway">
    <text evidence="3 10">Glycan biosynthesis; glycogen biosynthesis.</text>
</comment>
<dbReference type="PIRSF" id="PIRSF000463">
    <property type="entry name" value="GlgB"/>
    <property type="match status" value="1"/>
</dbReference>
<dbReference type="NCBIfam" id="NF003811">
    <property type="entry name" value="PRK05402.1"/>
    <property type="match status" value="1"/>
</dbReference>
<dbReference type="SMART" id="SM00642">
    <property type="entry name" value="Aamy"/>
    <property type="match status" value="1"/>
</dbReference>
<sequence length="768" mass="85590">MTALDFATPTKTATEPEAPIVLPPGVDQMRVDALTHGRLGDPFAVLGPHRLDTEDGTRWVVRAFYPGARRVQAIDSRGQIITEMTPVGRTGLFHGPLRADAQDVYGHPELYRLRIIWPAGTGHEAVQETEDPYAFGLLLGDLDLHLLNEGTHWALASCLGAQAMRIDGISGVRFAVWAPNAQRVSVVGEFNQWDGRRHPMRLRHQAGVWELFLPSGLGVGPGARYKFELIGADGRLMVKADPAARQTEPPPATASVVADPAPLRWNDDAWMQTRAERQKPDAPISIYEVHAGSWLRDLEDGGRNLQWDELADRLIPYVTALGFTHIELLPVAEHPFGGSWGYQPLGLFAPSARFGAPEAFARFVDRCHQAGLGVIVDWVPAHFPTDAHGLAQFDGTALYEHQDPREGFHQDWNTLIYNFGRNEVRGFLIASGLEWLERFHIDGLRVDAVASMLYRDYSRRAGEWVPNRYGGRENLEAVAFLQQMNTVVHERCPGAITIAEESTAWPGVTAPVEFNGLGFDYKWNMGWMHDTLHYMQRDPVYRQHHHDGMTFGLVYAFSEHFILPISHDEVVHGKGSLLGKMPGDEWQRLANLRAYLAFMWTHPGKKLLFMGSEFGQMGEWNHDASPEWHLLDDPRHRGVQRLVHDLNALYRNEPSLHARDTAPQGFNWVIGDDRTNSVFAFLRLDGEGRPMLVVANMTPVPREGYRIGVPPADGATQWREVLNTDAAVYGGSDFGNGGAVDVDHVAAHGQGQSLVLRLPPLGVVVLKV</sequence>
<gene>
    <name evidence="10" type="primary">glgB</name>
    <name evidence="13" type="ORF">C0Q88_12810</name>
</gene>
<dbReference type="EC" id="2.4.1.18" evidence="10"/>
<reference evidence="13 14" key="1">
    <citation type="submission" date="2017-12" db="EMBL/GenBank/DDBJ databases">
        <title>Draft genome sequence of Ralstonia pickettii 52.</title>
        <authorList>
            <person name="Zheng B."/>
        </authorList>
    </citation>
    <scope>NUCLEOTIDE SEQUENCE [LARGE SCALE GENOMIC DNA]</scope>
    <source>
        <strain evidence="13 14">52</strain>
    </source>
</reference>
<dbReference type="PANTHER" id="PTHR43651:SF3">
    <property type="entry name" value="1,4-ALPHA-GLUCAN-BRANCHING ENZYME"/>
    <property type="match status" value="1"/>
</dbReference>
<dbReference type="InterPro" id="IPR013783">
    <property type="entry name" value="Ig-like_fold"/>
</dbReference>
<dbReference type="InterPro" id="IPR014756">
    <property type="entry name" value="Ig_E-set"/>
</dbReference>
<dbReference type="HAMAP" id="MF_00685">
    <property type="entry name" value="GlgB"/>
    <property type="match status" value="1"/>
</dbReference>
<dbReference type="InterPro" id="IPR004193">
    <property type="entry name" value="Glyco_hydro_13_N"/>
</dbReference>
<dbReference type="Pfam" id="PF02922">
    <property type="entry name" value="CBM_48"/>
    <property type="match status" value="1"/>
</dbReference>
<feature type="active site" description="Proton donor" evidence="10 11">
    <location>
        <position position="500"/>
    </location>
</feature>
<dbReference type="Pfam" id="PF02806">
    <property type="entry name" value="Alpha-amylase_C"/>
    <property type="match status" value="1"/>
</dbReference>
<dbReference type="AlphaFoldDB" id="A0A2N4TSW8"/>
<keyword evidence="8 10" id="KW-0320">Glycogen biosynthesis</keyword>
<evidence type="ECO:0000256" key="9">
    <source>
        <dbReference type="ARBA" id="ARBA00023277"/>
    </source>
</evidence>
<protein>
    <recommendedName>
        <fullName evidence="10">1,4-alpha-glucan branching enzyme GlgB</fullName>
        <ecNumber evidence="10">2.4.1.18</ecNumber>
    </recommendedName>
    <alternativeName>
        <fullName evidence="10">1,4-alpha-D-glucan:1,4-alpha-D-glucan 6-glucosyl-transferase</fullName>
    </alternativeName>
    <alternativeName>
        <fullName evidence="10">Alpha-(1-&gt;4)-glucan branching enzyme</fullName>
    </alternativeName>
    <alternativeName>
        <fullName evidence="10">Glycogen branching enzyme</fullName>
        <shortName evidence="10">BE</shortName>
    </alternativeName>
</protein>
<dbReference type="Gene3D" id="2.60.40.10">
    <property type="entry name" value="Immunoglobulins"/>
    <property type="match status" value="1"/>
</dbReference>
<comment type="caution">
    <text evidence="13">The sequence shown here is derived from an EMBL/GenBank/DDBJ whole genome shotgun (WGS) entry which is preliminary data.</text>
</comment>
<dbReference type="FunFam" id="2.60.40.10:FF:000169">
    <property type="entry name" value="1,4-alpha-glucan branching enzyme GlgB"/>
    <property type="match status" value="1"/>
</dbReference>
<keyword evidence="7 10" id="KW-0808">Transferase</keyword>
<dbReference type="FunFam" id="2.60.40.1180:FF:000002">
    <property type="entry name" value="1,4-alpha-glucan branching enzyme GlgB"/>
    <property type="match status" value="1"/>
</dbReference>
<dbReference type="InterPro" id="IPR013780">
    <property type="entry name" value="Glyco_hydro_b"/>
</dbReference>
<evidence type="ECO:0000256" key="5">
    <source>
        <dbReference type="ARBA" id="ARBA00022600"/>
    </source>
</evidence>
<dbReference type="FunFam" id="3.20.20.80:FF:000003">
    <property type="entry name" value="1,4-alpha-glucan branching enzyme GlgB"/>
    <property type="match status" value="1"/>
</dbReference>
<dbReference type="GO" id="GO:0005829">
    <property type="term" value="C:cytosol"/>
    <property type="evidence" value="ECO:0007669"/>
    <property type="project" value="TreeGrafter"/>
</dbReference>
<evidence type="ECO:0000256" key="4">
    <source>
        <dbReference type="ARBA" id="ARBA00009000"/>
    </source>
</evidence>
<dbReference type="PANTHER" id="PTHR43651">
    <property type="entry name" value="1,4-ALPHA-GLUCAN-BRANCHING ENZYME"/>
    <property type="match status" value="1"/>
</dbReference>
<dbReference type="InterPro" id="IPR006407">
    <property type="entry name" value="GlgB"/>
</dbReference>
<dbReference type="EMBL" id="PKQE01000002">
    <property type="protein sequence ID" value="PLC42803.1"/>
    <property type="molecule type" value="Genomic_DNA"/>
</dbReference>
<dbReference type="GO" id="GO:0043169">
    <property type="term" value="F:cation binding"/>
    <property type="evidence" value="ECO:0007669"/>
    <property type="project" value="InterPro"/>
</dbReference>
<evidence type="ECO:0000313" key="13">
    <source>
        <dbReference type="EMBL" id="PLC42803.1"/>
    </source>
</evidence>
<dbReference type="RefSeq" id="WP_102065856.1">
    <property type="nucleotide sequence ID" value="NZ_PKQE01000002.1"/>
</dbReference>
<dbReference type="Pfam" id="PF22019">
    <property type="entry name" value="GlgB_N"/>
    <property type="match status" value="1"/>
</dbReference>
<evidence type="ECO:0000313" key="14">
    <source>
        <dbReference type="Proteomes" id="UP000234456"/>
    </source>
</evidence>
<dbReference type="CDD" id="cd02855">
    <property type="entry name" value="E_set_GBE_prok_N"/>
    <property type="match status" value="1"/>
</dbReference>
<accession>A0A2N4TSW8</accession>
<evidence type="ECO:0000256" key="8">
    <source>
        <dbReference type="ARBA" id="ARBA00023056"/>
    </source>
</evidence>
<dbReference type="InterPro" id="IPR006048">
    <property type="entry name" value="A-amylase/branching_C"/>
</dbReference>
<dbReference type="Gene3D" id="3.20.20.80">
    <property type="entry name" value="Glycosidases"/>
    <property type="match status" value="1"/>
</dbReference>
<dbReference type="InterPro" id="IPR006047">
    <property type="entry name" value="GH13_cat_dom"/>
</dbReference>
<evidence type="ECO:0000256" key="6">
    <source>
        <dbReference type="ARBA" id="ARBA00022676"/>
    </source>
</evidence>
<dbReference type="OrthoDB" id="9800174at2"/>
<dbReference type="GO" id="GO:0003844">
    <property type="term" value="F:1,4-alpha-glucan branching enzyme activity"/>
    <property type="evidence" value="ECO:0007669"/>
    <property type="project" value="UniProtKB-UniRule"/>
</dbReference>
<proteinExistence type="inferred from homology"/>
<evidence type="ECO:0000256" key="2">
    <source>
        <dbReference type="ARBA" id="ARBA00002953"/>
    </source>
</evidence>
<dbReference type="SUPFAM" id="SSF81296">
    <property type="entry name" value="E set domains"/>
    <property type="match status" value="2"/>
</dbReference>
<dbReference type="InterPro" id="IPR044143">
    <property type="entry name" value="GlgB_N_E_set_prok"/>
</dbReference>
<dbReference type="InterPro" id="IPR054169">
    <property type="entry name" value="GlgB_N"/>
</dbReference>
<evidence type="ECO:0000256" key="3">
    <source>
        <dbReference type="ARBA" id="ARBA00004964"/>
    </source>
</evidence>
<keyword evidence="5 10" id="KW-0321">Glycogen metabolism</keyword>
<dbReference type="GO" id="GO:0004553">
    <property type="term" value="F:hydrolase activity, hydrolyzing O-glycosyl compounds"/>
    <property type="evidence" value="ECO:0007669"/>
    <property type="project" value="InterPro"/>
</dbReference>
<dbReference type="UniPathway" id="UPA00164"/>
<dbReference type="InterPro" id="IPR017853">
    <property type="entry name" value="GH"/>
</dbReference>
<name>A0A2N4TSW8_RALPI</name>
<dbReference type="NCBIfam" id="TIGR01515">
    <property type="entry name" value="branching_enzym"/>
    <property type="match status" value="1"/>
</dbReference>
<dbReference type="Gene3D" id="2.60.40.1180">
    <property type="entry name" value="Golgi alpha-mannosidase II"/>
    <property type="match status" value="1"/>
</dbReference>
<dbReference type="Proteomes" id="UP000234456">
    <property type="component" value="Unassembled WGS sequence"/>
</dbReference>
<dbReference type="SUPFAM" id="SSF51445">
    <property type="entry name" value="(Trans)glycosidases"/>
    <property type="match status" value="1"/>
</dbReference>
<dbReference type="NCBIfam" id="NF008967">
    <property type="entry name" value="PRK12313.1"/>
    <property type="match status" value="1"/>
</dbReference>
<comment type="function">
    <text evidence="2 10">Catalyzes the formation of the alpha-1,6-glucosidic linkages in glycogen by scission of a 1,4-alpha-linked oligosaccharide from growing alpha-1,4-glucan chains and the subsequent attachment of the oligosaccharide to the alpha-1,6 position.</text>
</comment>
<evidence type="ECO:0000259" key="12">
    <source>
        <dbReference type="SMART" id="SM00642"/>
    </source>
</evidence>